<keyword evidence="4" id="KW-1185">Reference proteome</keyword>
<reference evidence="3" key="2">
    <citation type="submission" date="2022-10" db="EMBL/GenBank/DDBJ databases">
        <authorList>
            <consortium name="ENA_rothamsted_submissions"/>
            <consortium name="culmorum"/>
            <person name="King R."/>
        </authorList>
    </citation>
    <scope>NUCLEOTIDE SEQUENCE</scope>
</reference>
<evidence type="ECO:0000256" key="2">
    <source>
        <dbReference type="SAM" id="MobiDB-lite"/>
    </source>
</evidence>
<sequence>MVMDLIKKMKSLNYDEHFENNAKNEILECVKRLPMWRPSAIRDRNIFEMQIIDNLINKIHSVNDKEMCKKEIAKWLDNISLWSVDSQGQTVDRNFSKNLMLEKLADLFANGSSKETMKTDIFQILNEFPIKTEGDKTTFIDDLAQMLSNKQQSLVKDGRRDSDYIRNKYEKQIEDWLQDIPGFSKGSSLNVKENRMQVESLIKNLQQLEKQGINTKEIRDEMQSQINDWLERNAGGLDPRTKNKLTDRLLQNLINTSKTASKRATPKYYRNTLVPQILDWLEDISEISGSDSENKKTAENLAIKLEGLTDESDIQNQISNWLSSLSKSKGNRLDAITQNNLIKNLSNKINTRLCTKNDEVLQNNILDVLGEIHVLDIFSNEKKKLAYQLTKSMHEGANEQVIENDIKDWVSNVSKSIGTQLTPKDEENLTNKLLSLTKTYPKQRRRWSDQEHMKNNINQQISQIFENSGVSLDNDSKKKIQNKILDCIADKNQYFDSDDVFMKIVDILEEDADLPTREAKKIANDIINKSKYVNISRRISISQETDTSNILADQEMRGYPYPVPNETQICKSPIKKQIFIDSALNEILDFTAELTGDNSLRSTKEWKEAAVELAERVSDILFDSNSTPAYKRDLLNEEVLRYFQNLHIETDETQNDQVRKHVDRLQNLAYTTSTPRTSFIEKTHSFFHPHQKSQNFSLSTINENASLSQYKKPPTAEEKQYMSQLEHKIEDWLETLPINFGASNDNDFKKTMLKDLASDILDRQKYLQLNPMTKTSDEEELEHLKYQVFRWLNKLPDIKELMPSIAKTDELMEFMKSVPVPCLVQNKNPYESNQNSNFSSIHDEISNWIEAVPSHVFKLKDKNHQKEMIKELANEIGEYQMNCTLTETALDDLILRWLQKNLNCRKQSLENKSETLKSALLNKDIVSFVRDDQEENFQAAIGEWFKSLPLKSRTSTDIKQIENVKENLMKSLKKIHQQDSPSSANYDKKIKEEIEKHLQLLPVSSIEQKNIALVQQKVTELLGNLKQIRTETESKRPSLSNTALKSVIDDWSSNLPFKPGKSSNDIKKDVDEFMSTIKSMFKNNDVNSFNVELQNQVEKLLKKIPLQMNLVNEEHKQRLMNKLLELMRSNTNVSFGKTTDILYDDIEDWFNNLPISNGNTPNEIEKHETLKRNIVSKLLQKIKDLNMKPDIFNDNTLYEDLLNDEIDDLLSTLPQTPQLLDQKESIKDNITKKVKQAKQKTESELAGYAYKQQLRDAISTTLPQIGNVATEEKAPFEILKETVADAFIKLHYTPNNELKNKYKQEIGKAIDQFCNDYLKLFPASPVDPKKLNHELHTALQKVPKPKDDTVKSQVEQVRIKEQIDEWLNDLLLEDTSHTQQLQKNKIVSILANVLHETEKEKDVNPNFNFENKMRQDIMMWMKKLSLKPETKKNIDEHIDKLIKKLNCTEDSRKFSISNLDHTVNAVKSQYQYHIPPSTLSKEDRNHLERIRQRSQRSPCGVCPPTLLSKDAYVNPIPMDASNQTDVFQQRQPLSPNININEYNWESVDDVSRLWESSNEPYQQNRMDHLSRNYYDAGQQQQPAQYILPQEQNNTWSRSSAQRNSNVSPRNAYESLKPSVPMSAPCTSQFQQPCVTPKAPCSEPQPCSSSPPCTYLEPSCVLKTNSNNAVPYYDNIQPPYNPQFNNTIPQPQPCTTLHPPCIPQPSCAPLPCIPQHATGAPDLSTPHLRSFPSQAPPCLSQNMTPEFKQRRYPKKPQIFNIPPCMKTCGNQSLGPKTSKGSPVDESLYNNEIDDIVWGLPCVRRSKRVPLSSIDIIKCRNDEKSKYHCREHYTPRICDQRPCMTKDLMQRCPKCCGVHCPYPSYLFFR</sequence>
<evidence type="ECO:0000313" key="3">
    <source>
        <dbReference type="EMBL" id="CAH0761599.1"/>
    </source>
</evidence>
<proteinExistence type="predicted"/>
<keyword evidence="1" id="KW-0175">Coiled coil</keyword>
<feature type="compositionally biased region" description="Polar residues" evidence="2">
    <location>
        <begin position="1592"/>
        <end position="1608"/>
    </location>
</feature>
<protein>
    <submittedName>
        <fullName evidence="3">Uncharacterized protein</fullName>
    </submittedName>
</protein>
<evidence type="ECO:0000256" key="1">
    <source>
        <dbReference type="SAM" id="Coils"/>
    </source>
</evidence>
<organism evidence="3 4">
    <name type="scientific">Diatraea saccharalis</name>
    <name type="common">sugarcane borer</name>
    <dbReference type="NCBI Taxonomy" id="40085"/>
    <lineage>
        <taxon>Eukaryota</taxon>
        <taxon>Metazoa</taxon>
        <taxon>Ecdysozoa</taxon>
        <taxon>Arthropoda</taxon>
        <taxon>Hexapoda</taxon>
        <taxon>Insecta</taxon>
        <taxon>Pterygota</taxon>
        <taxon>Neoptera</taxon>
        <taxon>Endopterygota</taxon>
        <taxon>Lepidoptera</taxon>
        <taxon>Glossata</taxon>
        <taxon>Ditrysia</taxon>
        <taxon>Pyraloidea</taxon>
        <taxon>Crambidae</taxon>
        <taxon>Crambinae</taxon>
        <taxon>Diatraea</taxon>
    </lineage>
</organism>
<dbReference type="EMBL" id="OU893337">
    <property type="protein sequence ID" value="CAH0761599.1"/>
    <property type="molecule type" value="Genomic_DNA"/>
</dbReference>
<accession>A0A9P0C949</accession>
<name>A0A9P0C949_9NEOP</name>
<dbReference type="OrthoDB" id="6926004at2759"/>
<feature type="region of interest" description="Disordered" evidence="2">
    <location>
        <begin position="1592"/>
        <end position="1615"/>
    </location>
</feature>
<feature type="coiled-coil region" evidence="1">
    <location>
        <begin position="191"/>
        <end position="225"/>
    </location>
</feature>
<feature type="coiled-coil region" evidence="1">
    <location>
        <begin position="862"/>
        <end position="919"/>
    </location>
</feature>
<reference evidence="3" key="1">
    <citation type="submission" date="2021-12" db="EMBL/GenBank/DDBJ databases">
        <authorList>
            <person name="King R."/>
        </authorList>
    </citation>
    <scope>NUCLEOTIDE SEQUENCE</scope>
</reference>
<dbReference type="Proteomes" id="UP001153714">
    <property type="component" value="Chromosome 6"/>
</dbReference>
<gene>
    <name evidence="3" type="ORF">DIATSA_LOCUS11655</name>
</gene>
<evidence type="ECO:0000313" key="4">
    <source>
        <dbReference type="Proteomes" id="UP001153714"/>
    </source>
</evidence>